<feature type="compositionally biased region" description="Low complexity" evidence="1">
    <location>
        <begin position="64"/>
        <end position="73"/>
    </location>
</feature>
<organism evidence="2 3">
    <name type="scientific">Candidatus Desulfacyla euxinica</name>
    <dbReference type="NCBI Taxonomy" id="2841693"/>
    <lineage>
        <taxon>Bacteria</taxon>
        <taxon>Deltaproteobacteria</taxon>
        <taxon>Candidatus Desulfacyla</taxon>
    </lineage>
</organism>
<proteinExistence type="predicted"/>
<accession>A0A8J6MX45</accession>
<protein>
    <submittedName>
        <fullName evidence="2">Uncharacterized protein</fullName>
    </submittedName>
</protein>
<evidence type="ECO:0000313" key="3">
    <source>
        <dbReference type="Proteomes" id="UP000650524"/>
    </source>
</evidence>
<dbReference type="AlphaFoldDB" id="A0A8J6MX45"/>
<evidence type="ECO:0000313" key="2">
    <source>
        <dbReference type="EMBL" id="MBC8176818.1"/>
    </source>
</evidence>
<comment type="caution">
    <text evidence="2">The sequence shown here is derived from an EMBL/GenBank/DDBJ whole genome shotgun (WGS) entry which is preliminary data.</text>
</comment>
<reference evidence="2 3" key="1">
    <citation type="submission" date="2020-08" db="EMBL/GenBank/DDBJ databases">
        <title>Bridging the membrane lipid divide: bacteria of the FCB group superphylum have the potential to synthesize archaeal ether lipids.</title>
        <authorList>
            <person name="Villanueva L."/>
            <person name="Von Meijenfeldt F.A.B."/>
            <person name="Westbye A.B."/>
            <person name="Yadav S."/>
            <person name="Hopmans E.C."/>
            <person name="Dutilh B.E."/>
            <person name="Sinninghe Damste J.S."/>
        </authorList>
    </citation>
    <scope>NUCLEOTIDE SEQUENCE [LARGE SCALE GENOMIC DNA]</scope>
    <source>
        <strain evidence="2">NIOZ-UU27</strain>
    </source>
</reference>
<dbReference type="Proteomes" id="UP000650524">
    <property type="component" value="Unassembled WGS sequence"/>
</dbReference>
<evidence type="ECO:0000256" key="1">
    <source>
        <dbReference type="SAM" id="MobiDB-lite"/>
    </source>
</evidence>
<feature type="region of interest" description="Disordered" evidence="1">
    <location>
        <begin position="57"/>
        <end position="91"/>
    </location>
</feature>
<dbReference type="EMBL" id="JACNJD010000164">
    <property type="protein sequence ID" value="MBC8176818.1"/>
    <property type="molecule type" value="Genomic_DNA"/>
</dbReference>
<name>A0A8J6MX45_9DELT</name>
<sequence>MGPITEFEFSVDEQYENEKGVFTVISIDNDEMLIRWEHGEEIRTEIDLQRRIQTRRQREKAESEAQAEAAQSRAGKRTGSKTPKVFEGFQPGDFKNSAAQTNWRGRNQLGRAVIRNLPKTRFDFSSWAYAQKPEMHVSDKEHHTRNGSGDQARFFVRLDPLSLVYGFCASRPDGSSGASKDWDALAAWLMQHENDHMLQELAATHNLAVCDRMRSASGTLLPFEDGWKIDGGEKSQKMDILAGFIDLLPATGGVSMEIARRVEKNDVVARGKDIADDIAELFARLMPLYEAAVK</sequence>
<gene>
    <name evidence="2" type="ORF">H8E19_05390</name>
</gene>